<evidence type="ECO:0000313" key="3">
    <source>
        <dbReference type="EMBL" id="EFJ17747.1"/>
    </source>
</evidence>
<organism evidence="4">
    <name type="scientific">Selaginella moellendorffii</name>
    <name type="common">Spikemoss</name>
    <dbReference type="NCBI Taxonomy" id="88036"/>
    <lineage>
        <taxon>Eukaryota</taxon>
        <taxon>Viridiplantae</taxon>
        <taxon>Streptophyta</taxon>
        <taxon>Embryophyta</taxon>
        <taxon>Tracheophyta</taxon>
        <taxon>Lycopodiopsida</taxon>
        <taxon>Selaginellales</taxon>
        <taxon>Selaginellaceae</taxon>
        <taxon>Selaginella</taxon>
    </lineage>
</organism>
<dbReference type="FunCoup" id="D8SCP6">
    <property type="interactions" value="2087"/>
</dbReference>
<dbReference type="InterPro" id="IPR037518">
    <property type="entry name" value="MPN"/>
</dbReference>
<dbReference type="InterPro" id="IPR050242">
    <property type="entry name" value="JAMM_MPN+_peptidase_M67A"/>
</dbReference>
<dbReference type="Gene3D" id="3.40.140.10">
    <property type="entry name" value="Cytidine Deaminase, domain 2"/>
    <property type="match status" value="1"/>
</dbReference>
<dbReference type="GO" id="GO:0031593">
    <property type="term" value="F:polyubiquitin modification-dependent protein binding"/>
    <property type="evidence" value="ECO:0000318"/>
    <property type="project" value="GO_Central"/>
</dbReference>
<dbReference type="InterPro" id="IPR000555">
    <property type="entry name" value="JAMM/MPN+_dom"/>
</dbReference>
<dbReference type="EMBL" id="GL377612">
    <property type="protein sequence ID" value="EFJ17747.1"/>
    <property type="molecule type" value="Genomic_DNA"/>
</dbReference>
<dbReference type="PANTHER" id="PTHR10410">
    <property type="entry name" value="EUKARYOTIC TRANSLATION INITIATION FACTOR 3 -RELATED"/>
    <property type="match status" value="1"/>
</dbReference>
<proteinExistence type="predicted"/>
<dbReference type="MEROPS" id="M67.A03"/>
<dbReference type="GO" id="GO:0008237">
    <property type="term" value="F:metallopeptidase activity"/>
    <property type="evidence" value="ECO:0000318"/>
    <property type="project" value="GO_Central"/>
</dbReference>
<accession>D8SCP6</accession>
<feature type="domain" description="MPN" evidence="2">
    <location>
        <begin position="1"/>
        <end position="90"/>
    </location>
</feature>
<evidence type="ECO:0000256" key="1">
    <source>
        <dbReference type="SAM" id="MobiDB-lite"/>
    </source>
</evidence>
<dbReference type="GO" id="GO:0070552">
    <property type="term" value="C:BRISC complex"/>
    <property type="evidence" value="ECO:0000318"/>
    <property type="project" value="GO_Central"/>
</dbReference>
<dbReference type="GO" id="GO:0070531">
    <property type="term" value="C:BRCA1-A complex"/>
    <property type="evidence" value="ECO:0000318"/>
    <property type="project" value="GO_Central"/>
</dbReference>
<dbReference type="KEGG" id="smo:SELMODRAFT_420655"/>
<dbReference type="STRING" id="88036.D8SCP6"/>
<gene>
    <name evidence="3" type="ORF">SELMODRAFT_420655</name>
</gene>
<dbReference type="InParanoid" id="D8SCP6"/>
<dbReference type="HOGENOM" id="CLU_040976_0_0_1"/>
<dbReference type="Pfam" id="PF18110">
    <property type="entry name" value="BRCC36_C"/>
    <property type="match status" value="1"/>
</dbReference>
<name>D8SCP6_SELML</name>
<evidence type="ECO:0000259" key="2">
    <source>
        <dbReference type="PROSITE" id="PS50249"/>
    </source>
</evidence>
<dbReference type="PROSITE" id="PS50249">
    <property type="entry name" value="MPN"/>
    <property type="match status" value="1"/>
</dbReference>
<dbReference type="Pfam" id="PF01398">
    <property type="entry name" value="JAB"/>
    <property type="match status" value="1"/>
</dbReference>
<dbReference type="eggNOG" id="KOG1555">
    <property type="taxonomic scope" value="Eukaryota"/>
</dbReference>
<feature type="compositionally biased region" description="Low complexity" evidence="1">
    <location>
        <begin position="97"/>
        <end position="110"/>
    </location>
</feature>
<keyword evidence="4" id="KW-1185">Reference proteome</keyword>
<sequence length="338" mass="37859">MRSGGAASHTRYRRRRRRLSRTIGNTTRVIGWYHSHPHITVLPSHVDLRTQQSFQMLDPGFIGVIFSCFDDDANMVGRVQSIAFQSTNGRQRKVSGSFQSSSAQHSSFGFGSNGERSSVDEASSSLSTVVDINYTRRISDSSSNEIEQRLSPGIEEAMHLSSLDMSSGDFSRKEIPMQVVPVSTFNLANPPPDPLLSLQQTVFNEEKAAFEKAMHQSKQGQRIHPLAASHHCVTHQASLLKLMELCLVPAMTTLWDNLQQNKAQIALLHQEEAALGLRFDRQAARKQAGHDGTRWNSERTQQRIPDSDQRVRGNTVQRGYFMKPSRVLFVSVKLENSA</sequence>
<evidence type="ECO:0000313" key="4">
    <source>
        <dbReference type="Proteomes" id="UP000001514"/>
    </source>
</evidence>
<protein>
    <recommendedName>
        <fullName evidence="2">MPN domain-containing protein</fullName>
    </recommendedName>
</protein>
<dbReference type="GO" id="GO:0006302">
    <property type="term" value="P:double-strand break repair"/>
    <property type="evidence" value="ECO:0000318"/>
    <property type="project" value="GO_Central"/>
</dbReference>
<dbReference type="Gramene" id="EFJ17747">
    <property type="protein sequence ID" value="EFJ17747"/>
    <property type="gene ID" value="SELMODRAFT_420655"/>
</dbReference>
<feature type="region of interest" description="Disordered" evidence="1">
    <location>
        <begin position="97"/>
        <end position="122"/>
    </location>
</feature>
<dbReference type="Proteomes" id="UP000001514">
    <property type="component" value="Unassembled WGS sequence"/>
</dbReference>
<reference evidence="3 4" key="1">
    <citation type="journal article" date="2011" name="Science">
        <title>The Selaginella genome identifies genetic changes associated with the evolution of vascular plants.</title>
        <authorList>
            <person name="Banks J.A."/>
            <person name="Nishiyama T."/>
            <person name="Hasebe M."/>
            <person name="Bowman J.L."/>
            <person name="Gribskov M."/>
            <person name="dePamphilis C."/>
            <person name="Albert V.A."/>
            <person name="Aono N."/>
            <person name="Aoyama T."/>
            <person name="Ambrose B.A."/>
            <person name="Ashton N.W."/>
            <person name="Axtell M.J."/>
            <person name="Barker E."/>
            <person name="Barker M.S."/>
            <person name="Bennetzen J.L."/>
            <person name="Bonawitz N.D."/>
            <person name="Chapple C."/>
            <person name="Cheng C."/>
            <person name="Correa L.G."/>
            <person name="Dacre M."/>
            <person name="DeBarry J."/>
            <person name="Dreyer I."/>
            <person name="Elias M."/>
            <person name="Engstrom E.M."/>
            <person name="Estelle M."/>
            <person name="Feng L."/>
            <person name="Finet C."/>
            <person name="Floyd S.K."/>
            <person name="Frommer W.B."/>
            <person name="Fujita T."/>
            <person name="Gramzow L."/>
            <person name="Gutensohn M."/>
            <person name="Harholt J."/>
            <person name="Hattori M."/>
            <person name="Heyl A."/>
            <person name="Hirai T."/>
            <person name="Hiwatashi Y."/>
            <person name="Ishikawa M."/>
            <person name="Iwata M."/>
            <person name="Karol K.G."/>
            <person name="Koehler B."/>
            <person name="Kolukisaoglu U."/>
            <person name="Kubo M."/>
            <person name="Kurata T."/>
            <person name="Lalonde S."/>
            <person name="Li K."/>
            <person name="Li Y."/>
            <person name="Litt A."/>
            <person name="Lyons E."/>
            <person name="Manning G."/>
            <person name="Maruyama T."/>
            <person name="Michael T.P."/>
            <person name="Mikami K."/>
            <person name="Miyazaki S."/>
            <person name="Morinaga S."/>
            <person name="Murata T."/>
            <person name="Mueller-Roeber B."/>
            <person name="Nelson D.R."/>
            <person name="Obara M."/>
            <person name="Oguri Y."/>
            <person name="Olmstead R.G."/>
            <person name="Onodera N."/>
            <person name="Petersen B.L."/>
            <person name="Pils B."/>
            <person name="Prigge M."/>
            <person name="Rensing S.A."/>
            <person name="Riano-Pachon D.M."/>
            <person name="Roberts A.W."/>
            <person name="Sato Y."/>
            <person name="Scheller H.V."/>
            <person name="Schulz B."/>
            <person name="Schulz C."/>
            <person name="Shakirov E.V."/>
            <person name="Shibagaki N."/>
            <person name="Shinohara N."/>
            <person name="Shippen D.E."/>
            <person name="Soerensen I."/>
            <person name="Sotooka R."/>
            <person name="Sugimoto N."/>
            <person name="Sugita M."/>
            <person name="Sumikawa N."/>
            <person name="Tanurdzic M."/>
            <person name="Theissen G."/>
            <person name="Ulvskov P."/>
            <person name="Wakazuki S."/>
            <person name="Weng J.K."/>
            <person name="Willats W.W."/>
            <person name="Wipf D."/>
            <person name="Wolf P.G."/>
            <person name="Yang L."/>
            <person name="Zimmer A.D."/>
            <person name="Zhu Q."/>
            <person name="Mitros T."/>
            <person name="Hellsten U."/>
            <person name="Loque D."/>
            <person name="Otillar R."/>
            <person name="Salamov A."/>
            <person name="Schmutz J."/>
            <person name="Shapiro H."/>
            <person name="Lindquist E."/>
            <person name="Lucas S."/>
            <person name="Rokhsar D."/>
            <person name="Grigoriev I.V."/>
        </authorList>
    </citation>
    <scope>NUCLEOTIDE SEQUENCE [LARGE SCALE GENOMIC DNA]</scope>
</reference>
<dbReference type="InterPro" id="IPR040749">
    <property type="entry name" value="BRCC36_C"/>
</dbReference>
<dbReference type="SUPFAM" id="SSF102712">
    <property type="entry name" value="JAB1/MPN domain"/>
    <property type="match status" value="1"/>
</dbReference>
<feature type="region of interest" description="Disordered" evidence="1">
    <location>
        <begin position="286"/>
        <end position="310"/>
    </location>
</feature>
<dbReference type="AlphaFoldDB" id="D8SCP6"/>